<dbReference type="AlphaFoldDB" id="C5L447"/>
<dbReference type="Proteomes" id="UP000007800">
    <property type="component" value="Unassembled WGS sequence"/>
</dbReference>
<evidence type="ECO:0000313" key="2">
    <source>
        <dbReference type="Proteomes" id="UP000007800"/>
    </source>
</evidence>
<dbReference type="OrthoDB" id="442418at2759"/>
<protein>
    <submittedName>
        <fullName evidence="1">Uncharacterized protein</fullName>
    </submittedName>
</protein>
<dbReference type="RefSeq" id="XP_002776697.1">
    <property type="nucleotide sequence ID" value="XM_002776651.1"/>
</dbReference>
<proteinExistence type="predicted"/>
<organism evidence="2">
    <name type="scientific">Perkinsus marinus (strain ATCC 50983 / TXsc)</name>
    <dbReference type="NCBI Taxonomy" id="423536"/>
    <lineage>
        <taxon>Eukaryota</taxon>
        <taxon>Sar</taxon>
        <taxon>Alveolata</taxon>
        <taxon>Perkinsozoa</taxon>
        <taxon>Perkinsea</taxon>
        <taxon>Perkinsida</taxon>
        <taxon>Perkinsidae</taxon>
        <taxon>Perkinsus</taxon>
    </lineage>
</organism>
<dbReference type="GeneID" id="9041876"/>
<keyword evidence="2" id="KW-1185">Reference proteome</keyword>
<evidence type="ECO:0000313" key="1">
    <source>
        <dbReference type="EMBL" id="EER08513.1"/>
    </source>
</evidence>
<sequence length="480" mass="52718">METFDMVLPLMDDRTLTILEDSYVVKDGQVSVVAWPSRPYQYMIYVTTPSKRTVMQIYDHKSYVIKEEKVTSSQTFGNYRTLNDDDWKYEGLVLVQGVNQSVWTSTGGLPAGGGGKQEFDLLGASQVAPNKWKLHLDETNTTLYNIEGLAGAGDIVVQRTSINYLANLTDDMTVEQALSAVYKSYKVTEHIPNPGDPKTVPYVHPLLAKTHVITEETRQFFESQKPAECTPNEGESPPPIACYTIVEGTSSYDFFYADSAPPGRRLIKLNRFQYPTGCRADINTLQDPNVCLFIDIDAEPQKLGVELGLLLQDVNKPSSTGVLGLDIVLSWPGGKTLESLRFFGVTCATIWQVKTPAGVGLALNICFNGNATSTDQVAVTLTFTQLGSSGQKMTVAGVAKGTAQGGKMFASADSLVTAGAEDKSTDAAVSFDLNASSREDLITLWSFLSGFDFEVGRKILNWRMVYHWRVEQWGTGTIIL</sequence>
<gene>
    <name evidence="1" type="ORF">Pmar_PMAR015932</name>
</gene>
<name>C5L447_PERM5</name>
<reference evidence="1 2" key="1">
    <citation type="submission" date="2008-07" db="EMBL/GenBank/DDBJ databases">
        <authorList>
            <person name="El-Sayed N."/>
            <person name="Caler E."/>
            <person name="Inman J."/>
            <person name="Amedeo P."/>
            <person name="Hass B."/>
            <person name="Wortman J."/>
        </authorList>
    </citation>
    <scope>NUCLEOTIDE SEQUENCE [LARGE SCALE GENOMIC DNA]</scope>
    <source>
        <strain evidence="2">ATCC 50983 / TXsc</strain>
    </source>
</reference>
<dbReference type="EMBL" id="GG678949">
    <property type="protein sequence ID" value="EER08513.1"/>
    <property type="molecule type" value="Genomic_DNA"/>
</dbReference>
<dbReference type="InterPro" id="IPR046628">
    <property type="entry name" value="DUF6740"/>
</dbReference>
<accession>C5L447</accession>
<dbReference type="Pfam" id="PF20525">
    <property type="entry name" value="DUF6740"/>
    <property type="match status" value="1"/>
</dbReference>
<dbReference type="InParanoid" id="C5L447"/>